<protein>
    <submittedName>
        <fullName evidence="2">Uncharacterized protein</fullName>
    </submittedName>
</protein>
<dbReference type="EMBL" id="CAAALY010014128">
    <property type="protein sequence ID" value="VEL12218.1"/>
    <property type="molecule type" value="Genomic_DNA"/>
</dbReference>
<feature type="region of interest" description="Disordered" evidence="1">
    <location>
        <begin position="1"/>
        <end position="65"/>
    </location>
</feature>
<evidence type="ECO:0000313" key="3">
    <source>
        <dbReference type="Proteomes" id="UP000784294"/>
    </source>
</evidence>
<evidence type="ECO:0000313" key="2">
    <source>
        <dbReference type="EMBL" id="VEL12218.1"/>
    </source>
</evidence>
<comment type="caution">
    <text evidence="2">The sequence shown here is derived from an EMBL/GenBank/DDBJ whole genome shotgun (WGS) entry which is preliminary data.</text>
</comment>
<sequence>MARLTDDANYDDGEMSENRGCRANEARRHPGSRRRGNLSNIANAEKEADVPHDTLSGPAKTKSKNSEIYCICRTPYDPLR</sequence>
<evidence type="ECO:0000256" key="1">
    <source>
        <dbReference type="SAM" id="MobiDB-lite"/>
    </source>
</evidence>
<organism evidence="2 3">
    <name type="scientific">Protopolystoma xenopodis</name>
    <dbReference type="NCBI Taxonomy" id="117903"/>
    <lineage>
        <taxon>Eukaryota</taxon>
        <taxon>Metazoa</taxon>
        <taxon>Spiralia</taxon>
        <taxon>Lophotrochozoa</taxon>
        <taxon>Platyhelminthes</taxon>
        <taxon>Monogenea</taxon>
        <taxon>Polyopisthocotylea</taxon>
        <taxon>Polystomatidea</taxon>
        <taxon>Polystomatidae</taxon>
        <taxon>Protopolystoma</taxon>
    </lineage>
</organism>
<reference evidence="2" key="1">
    <citation type="submission" date="2018-11" db="EMBL/GenBank/DDBJ databases">
        <authorList>
            <consortium name="Pathogen Informatics"/>
        </authorList>
    </citation>
    <scope>NUCLEOTIDE SEQUENCE</scope>
</reference>
<dbReference type="Proteomes" id="UP000784294">
    <property type="component" value="Unassembled WGS sequence"/>
</dbReference>
<dbReference type="AlphaFoldDB" id="A0A3S5BPI4"/>
<accession>A0A3S5BPI4</accession>
<proteinExistence type="predicted"/>
<keyword evidence="3" id="KW-1185">Reference proteome</keyword>
<name>A0A3S5BPI4_9PLAT</name>
<gene>
    <name evidence="2" type="ORF">PXEA_LOCUS5658</name>
</gene>
<feature type="compositionally biased region" description="Basic and acidic residues" evidence="1">
    <location>
        <begin position="16"/>
        <end position="28"/>
    </location>
</feature>